<feature type="domain" description="C2" evidence="5">
    <location>
        <begin position="158"/>
        <end position="295"/>
    </location>
</feature>
<sequence length="833" mass="90278">MVMLGTARGYYCFILLLSGGRAARQRKRMLCSCCLGRHRPPEQALSGQEPPRVIPGEATPSRPKETSDAVAPSASATDKRKKEDEATHAASASPSPSSATEDTRKTGMLGLSRGLSMRAKESAPSAFEKSTSPPTRVLPEPTLKTDLAALKGPAPFDPWLCLTNPAEALKRQGYCEFTITVLEAKGLPAADTNGFSDPYVKMTLSKPLDPSVSHPKILSLSPLKRAMISVGTSTTQSRTLEPVWNESFVMHVHHPMSVLHLEVYDFDVVGYDDLLGEIIFPIKHLVSGQTVEGWFRILPSQAFEMQGAGFIRLRVTAKFTMTGELLAGCLPVPPRPKHLPVYDLNQLYANGMRMKLILWDEMLEKAAVWANSVLDWKDPIVSSLVLLGFWLLYFFPALILPFFFICFIALMMHTRKHPLPPLDVPTFQDRFLNMMEELETTQQLDPTDVGQGLAAGFKALHEQTLGGFVGIFTETFEGASERGALGAVTGLTSGVTGAVTGTFSGVGGFASSTLRGLANTPGALIYGRSSSPVRRRKKLSHVGDALLTGVEGFATSTLGGVASLVESPVQGFQRGGFSGMAVGLGTGAVDAVTGVVGGTLNLAADAIEGVAATPGAVLTGVTDRLKDISPSSTKNLENKKEDIDEGQETELELGPWLAFVLAGAPSHVKDRIRLAQKKSRKLLLKIETLRGILKWRSPATSWAVVATASVLLLLSAGTIVIDWLAFLLMYVASIVARVAPLVGGTVLLLHRTSLFELVARAMQGLSTFLGAGLNKKGLNKHKTYMAVESFDKLWVERYEPFLRGLRRELKRQEEEQANTQEPTEDKRQRSSRK</sequence>
<feature type="compositionally biased region" description="Basic and acidic residues" evidence="3">
    <location>
        <begin position="823"/>
        <end position="833"/>
    </location>
</feature>
<protein>
    <recommendedName>
        <fullName evidence="5">C2 domain-containing protein</fullName>
    </recommendedName>
</protein>
<evidence type="ECO:0000313" key="7">
    <source>
        <dbReference type="Proteomes" id="UP000041254"/>
    </source>
</evidence>
<dbReference type="SUPFAM" id="SSF49562">
    <property type="entry name" value="C2 domain (Calcium/lipid-binding domain, CaLB)"/>
    <property type="match status" value="1"/>
</dbReference>
<dbReference type="OrthoDB" id="439523at2759"/>
<dbReference type="PANTHER" id="PTHR45911:SF4">
    <property type="entry name" value="MULTIPLE C2 AND TRANSMEMBRANE DOMAIN-CONTAINING PROTEIN"/>
    <property type="match status" value="1"/>
</dbReference>
<dbReference type="Proteomes" id="UP000041254">
    <property type="component" value="Unassembled WGS sequence"/>
</dbReference>
<dbReference type="GO" id="GO:0005509">
    <property type="term" value="F:calcium ion binding"/>
    <property type="evidence" value="ECO:0007669"/>
    <property type="project" value="TreeGrafter"/>
</dbReference>
<keyword evidence="4" id="KW-1133">Transmembrane helix</keyword>
<dbReference type="PROSITE" id="PS50004">
    <property type="entry name" value="C2"/>
    <property type="match status" value="1"/>
</dbReference>
<keyword evidence="4" id="KW-0472">Membrane</keyword>
<keyword evidence="2" id="KW-0106">Calcium</keyword>
<feature type="transmembrane region" description="Helical" evidence="4">
    <location>
        <begin position="727"/>
        <end position="750"/>
    </location>
</feature>
<feature type="compositionally biased region" description="Basic and acidic residues" evidence="3">
    <location>
        <begin position="77"/>
        <end position="87"/>
    </location>
</feature>
<dbReference type="EMBL" id="CDMY01000672">
    <property type="protein sequence ID" value="CEM29346.1"/>
    <property type="molecule type" value="Genomic_DNA"/>
</dbReference>
<dbReference type="InParanoid" id="A0A0G4GHZ9"/>
<name>A0A0G4GHZ9_VITBC</name>
<proteinExistence type="predicted"/>
<feature type="compositionally biased region" description="Low complexity" evidence="3">
    <location>
        <begin position="89"/>
        <end position="99"/>
    </location>
</feature>
<feature type="region of interest" description="Disordered" evidence="3">
    <location>
        <begin position="38"/>
        <end position="140"/>
    </location>
</feature>
<keyword evidence="7" id="KW-1185">Reference proteome</keyword>
<evidence type="ECO:0000256" key="1">
    <source>
        <dbReference type="ARBA" id="ARBA00022723"/>
    </source>
</evidence>
<keyword evidence="4" id="KW-0812">Transmembrane</keyword>
<dbReference type="GO" id="GO:0016020">
    <property type="term" value="C:membrane"/>
    <property type="evidence" value="ECO:0007669"/>
    <property type="project" value="TreeGrafter"/>
</dbReference>
<feature type="transmembrane region" description="Helical" evidence="4">
    <location>
        <begin position="387"/>
        <end position="410"/>
    </location>
</feature>
<evidence type="ECO:0000259" key="5">
    <source>
        <dbReference type="PROSITE" id="PS50004"/>
    </source>
</evidence>
<evidence type="ECO:0000313" key="6">
    <source>
        <dbReference type="EMBL" id="CEM29346.1"/>
    </source>
</evidence>
<dbReference type="Pfam" id="PF00168">
    <property type="entry name" value="C2"/>
    <property type="match status" value="1"/>
</dbReference>
<dbReference type="InterPro" id="IPR035892">
    <property type="entry name" value="C2_domain_sf"/>
</dbReference>
<gene>
    <name evidence="6" type="ORF">Vbra_6282</name>
</gene>
<dbReference type="AlphaFoldDB" id="A0A0G4GHZ9"/>
<dbReference type="STRING" id="1169540.A0A0G4GHZ9"/>
<feature type="region of interest" description="Disordered" evidence="3">
    <location>
        <begin position="812"/>
        <end position="833"/>
    </location>
</feature>
<dbReference type="Gene3D" id="2.60.40.150">
    <property type="entry name" value="C2 domain"/>
    <property type="match status" value="1"/>
</dbReference>
<dbReference type="CDD" id="cd00030">
    <property type="entry name" value="C2"/>
    <property type="match status" value="1"/>
</dbReference>
<dbReference type="PANTHER" id="PTHR45911">
    <property type="entry name" value="C2 DOMAIN-CONTAINING PROTEIN"/>
    <property type="match status" value="1"/>
</dbReference>
<reference evidence="6 7" key="1">
    <citation type="submission" date="2014-11" db="EMBL/GenBank/DDBJ databases">
        <authorList>
            <person name="Zhu J."/>
            <person name="Qi W."/>
            <person name="Song R."/>
        </authorList>
    </citation>
    <scope>NUCLEOTIDE SEQUENCE [LARGE SCALE GENOMIC DNA]</scope>
</reference>
<evidence type="ECO:0000256" key="3">
    <source>
        <dbReference type="SAM" id="MobiDB-lite"/>
    </source>
</evidence>
<feature type="transmembrane region" description="Helical" evidence="4">
    <location>
        <begin position="699"/>
        <end position="721"/>
    </location>
</feature>
<evidence type="ECO:0000256" key="4">
    <source>
        <dbReference type="SAM" id="Phobius"/>
    </source>
</evidence>
<dbReference type="InterPro" id="IPR000008">
    <property type="entry name" value="C2_dom"/>
</dbReference>
<dbReference type="VEuPathDB" id="CryptoDB:Vbra_6282"/>
<dbReference type="SMART" id="SM00239">
    <property type="entry name" value="C2"/>
    <property type="match status" value="1"/>
</dbReference>
<organism evidence="6 7">
    <name type="scientific">Vitrella brassicaformis (strain CCMP3155)</name>
    <dbReference type="NCBI Taxonomy" id="1169540"/>
    <lineage>
        <taxon>Eukaryota</taxon>
        <taxon>Sar</taxon>
        <taxon>Alveolata</taxon>
        <taxon>Colpodellida</taxon>
        <taxon>Vitrellaceae</taxon>
        <taxon>Vitrella</taxon>
    </lineage>
</organism>
<evidence type="ECO:0000256" key="2">
    <source>
        <dbReference type="ARBA" id="ARBA00022837"/>
    </source>
</evidence>
<accession>A0A0G4GHZ9</accession>
<keyword evidence="1" id="KW-0479">Metal-binding</keyword>